<dbReference type="EMBL" id="AWSJ01000204">
    <property type="protein sequence ID" value="ERI08493.1"/>
    <property type="molecule type" value="Genomic_DNA"/>
</dbReference>
<keyword evidence="2" id="KW-1185">Reference proteome</keyword>
<comment type="caution">
    <text evidence="1">The sequence shown here is derived from an EMBL/GenBank/DDBJ whole genome shotgun (WGS) entry which is preliminary data.</text>
</comment>
<name>U1X1T4_ANEAE</name>
<evidence type="ECO:0000313" key="2">
    <source>
        <dbReference type="Proteomes" id="UP000016511"/>
    </source>
</evidence>
<dbReference type="AlphaFoldDB" id="U1X1T4"/>
<organism evidence="1 2">
    <name type="scientific">Aneurinibacillus aneurinilyticus ATCC 12856</name>
    <dbReference type="NCBI Taxonomy" id="649747"/>
    <lineage>
        <taxon>Bacteria</taxon>
        <taxon>Bacillati</taxon>
        <taxon>Bacillota</taxon>
        <taxon>Bacilli</taxon>
        <taxon>Bacillales</taxon>
        <taxon>Paenibacillaceae</taxon>
        <taxon>Aneurinibacillus group</taxon>
        <taxon>Aneurinibacillus</taxon>
    </lineage>
</organism>
<proteinExistence type="predicted"/>
<dbReference type="PATRIC" id="fig|649747.3.peg.3128"/>
<dbReference type="HOGENOM" id="CLU_3303863_0_0_9"/>
<dbReference type="STRING" id="649747.HMPREF0083_03443"/>
<evidence type="ECO:0000313" key="1">
    <source>
        <dbReference type="EMBL" id="ERI08493.1"/>
    </source>
</evidence>
<sequence>MIFMYVHTDYVLSAVPVSLDLEISEGFQRLIWNYLVIKN</sequence>
<dbReference type="Proteomes" id="UP000016511">
    <property type="component" value="Unassembled WGS sequence"/>
</dbReference>
<gene>
    <name evidence="1" type="ORF">HMPREF0083_03443</name>
</gene>
<reference evidence="1 2" key="1">
    <citation type="submission" date="2013-08" db="EMBL/GenBank/DDBJ databases">
        <authorList>
            <person name="Weinstock G."/>
            <person name="Sodergren E."/>
            <person name="Wylie T."/>
            <person name="Fulton L."/>
            <person name="Fulton R."/>
            <person name="Fronick C."/>
            <person name="O'Laughlin M."/>
            <person name="Godfrey J."/>
            <person name="Miner T."/>
            <person name="Herter B."/>
            <person name="Appelbaum E."/>
            <person name="Cordes M."/>
            <person name="Lek S."/>
            <person name="Wollam A."/>
            <person name="Pepin K.H."/>
            <person name="Palsikar V.B."/>
            <person name="Mitreva M."/>
            <person name="Wilson R.K."/>
        </authorList>
    </citation>
    <scope>NUCLEOTIDE SEQUENCE [LARGE SCALE GENOMIC DNA]</scope>
    <source>
        <strain evidence="1 2">ATCC 12856</strain>
    </source>
</reference>
<protein>
    <submittedName>
        <fullName evidence="1">Uncharacterized protein</fullName>
    </submittedName>
</protein>
<accession>U1X1T4</accession>